<evidence type="ECO:0000313" key="3">
    <source>
        <dbReference type="EMBL" id="OUB84493.1"/>
    </source>
</evidence>
<dbReference type="GO" id="GO:0008610">
    <property type="term" value="P:lipid biosynthetic process"/>
    <property type="evidence" value="ECO:0007669"/>
    <property type="project" value="TreeGrafter"/>
</dbReference>
<dbReference type="Pfam" id="PF00975">
    <property type="entry name" value="Thioesterase"/>
    <property type="match status" value="1"/>
</dbReference>
<name>A0A9X6MYH9_BACTV</name>
<gene>
    <name evidence="3" type="ORF">BK784_35520</name>
</gene>
<dbReference type="InterPro" id="IPR001031">
    <property type="entry name" value="Thioesterase"/>
</dbReference>
<proteinExistence type="inferred from homology"/>
<dbReference type="Gene3D" id="3.40.50.1820">
    <property type="entry name" value="alpha/beta hydrolase"/>
    <property type="match status" value="1"/>
</dbReference>
<dbReference type="PANTHER" id="PTHR11487:SF0">
    <property type="entry name" value="S-ACYL FATTY ACID SYNTHASE THIOESTERASE, MEDIUM CHAIN"/>
    <property type="match status" value="1"/>
</dbReference>
<comment type="similarity">
    <text evidence="1">Belongs to the thioesterase family.</text>
</comment>
<dbReference type="InterPro" id="IPR012223">
    <property type="entry name" value="TEII"/>
</dbReference>
<dbReference type="PANTHER" id="PTHR11487">
    <property type="entry name" value="THIOESTERASE"/>
    <property type="match status" value="1"/>
</dbReference>
<reference evidence="3 4" key="1">
    <citation type="submission" date="2016-10" db="EMBL/GenBank/DDBJ databases">
        <title>Comparative genomics of Bacillus thuringiensis reveals a path to pathogens against multiple invertebrate hosts.</title>
        <authorList>
            <person name="Zheng J."/>
            <person name="Gao Q."/>
            <person name="Liu H."/>
            <person name="Peng D."/>
            <person name="Ruan L."/>
            <person name="Sun M."/>
        </authorList>
    </citation>
    <scope>NUCLEOTIDE SEQUENCE [LARGE SCALE GENOMIC DNA]</scope>
    <source>
        <strain evidence="3">T30001</strain>
    </source>
</reference>
<dbReference type="SUPFAM" id="SSF53474">
    <property type="entry name" value="alpha/beta-Hydrolases"/>
    <property type="match status" value="1"/>
</dbReference>
<evidence type="ECO:0000256" key="1">
    <source>
        <dbReference type="ARBA" id="ARBA00007169"/>
    </source>
</evidence>
<dbReference type="EMBL" id="MOOV01000282">
    <property type="protein sequence ID" value="OUB84493.1"/>
    <property type="molecule type" value="Genomic_DNA"/>
</dbReference>
<accession>A0A9X6MYH9</accession>
<dbReference type="AlphaFoldDB" id="A0A9X6MYH9"/>
<sequence length="239" mass="27215">MKKLKLICIPPAGGTAAAYWKWKPYLYPSIELVSVELSGKGSRFSQPLYENVEEAVFDILSSIRKDISGCTYAVFGHSMGAMLAFELLHALESTGFNLPVCSFFSGKNPPHQATYKNRHLLNDEEFWDEIRRIGGTPEEVLVNLEVRELLSPILRRDFKLVDTYKSTPGRAAINCPFVVMNGDKDSLISTEKMKEWELYSKCKTNLHDFKGGHFFIFDNAEEVVKMVNQYLLRHVPLND</sequence>
<feature type="domain" description="Thioesterase" evidence="2">
    <location>
        <begin position="5"/>
        <end position="229"/>
    </location>
</feature>
<dbReference type="RefSeq" id="WP_256942047.1">
    <property type="nucleotide sequence ID" value="NZ_MOOV01000282.1"/>
</dbReference>
<comment type="caution">
    <text evidence="3">The sequence shown here is derived from an EMBL/GenBank/DDBJ whole genome shotgun (WGS) entry which is preliminary data.</text>
</comment>
<dbReference type="Proteomes" id="UP000195160">
    <property type="component" value="Unassembled WGS sequence"/>
</dbReference>
<protein>
    <submittedName>
        <fullName evidence="3">Thioesterase</fullName>
    </submittedName>
</protein>
<evidence type="ECO:0000259" key="2">
    <source>
        <dbReference type="Pfam" id="PF00975"/>
    </source>
</evidence>
<dbReference type="InterPro" id="IPR029058">
    <property type="entry name" value="AB_hydrolase_fold"/>
</dbReference>
<organism evidence="3 4">
    <name type="scientific">Bacillus thuringiensis subsp. medellin</name>
    <dbReference type="NCBI Taxonomy" id="79672"/>
    <lineage>
        <taxon>Bacteria</taxon>
        <taxon>Bacillati</taxon>
        <taxon>Bacillota</taxon>
        <taxon>Bacilli</taxon>
        <taxon>Bacillales</taxon>
        <taxon>Bacillaceae</taxon>
        <taxon>Bacillus</taxon>
        <taxon>Bacillus cereus group</taxon>
    </lineage>
</organism>
<evidence type="ECO:0000313" key="4">
    <source>
        <dbReference type="Proteomes" id="UP000195160"/>
    </source>
</evidence>